<proteinExistence type="predicted"/>
<protein>
    <submittedName>
        <fullName evidence="1">Uncharacterized protein</fullName>
    </submittedName>
</protein>
<dbReference type="OrthoDB" id="437922at2759"/>
<dbReference type="EMBL" id="JADCNL010000043">
    <property type="protein sequence ID" value="KAG0451817.1"/>
    <property type="molecule type" value="Genomic_DNA"/>
</dbReference>
<organism evidence="1 2">
    <name type="scientific">Vanilla planifolia</name>
    <name type="common">Vanilla</name>
    <dbReference type="NCBI Taxonomy" id="51239"/>
    <lineage>
        <taxon>Eukaryota</taxon>
        <taxon>Viridiplantae</taxon>
        <taxon>Streptophyta</taxon>
        <taxon>Embryophyta</taxon>
        <taxon>Tracheophyta</taxon>
        <taxon>Spermatophyta</taxon>
        <taxon>Magnoliopsida</taxon>
        <taxon>Liliopsida</taxon>
        <taxon>Asparagales</taxon>
        <taxon>Orchidaceae</taxon>
        <taxon>Vanilloideae</taxon>
        <taxon>Vanilleae</taxon>
        <taxon>Vanilla</taxon>
    </lineage>
</organism>
<comment type="caution">
    <text evidence="1">The sequence shown here is derived from an EMBL/GenBank/DDBJ whole genome shotgun (WGS) entry which is preliminary data.</text>
</comment>
<reference evidence="1 2" key="1">
    <citation type="journal article" date="2020" name="Nat. Food">
        <title>A phased Vanilla planifolia genome enables genetic improvement of flavour and production.</title>
        <authorList>
            <person name="Hasing T."/>
            <person name="Tang H."/>
            <person name="Brym M."/>
            <person name="Khazi F."/>
            <person name="Huang T."/>
            <person name="Chambers A.H."/>
        </authorList>
    </citation>
    <scope>NUCLEOTIDE SEQUENCE [LARGE SCALE GENOMIC DNA]</scope>
    <source>
        <tissue evidence="1">Leaf</tissue>
    </source>
</reference>
<dbReference type="AlphaFoldDB" id="A0A835PHN6"/>
<sequence>MRQDFLEGCRWVIGDGQRQAAFNQARDLTLGDTASISTSYKAFHLCPLSEFPRGLLNCEYRRAPLGNKKLAPSVDLDFLAQQPLLVESLPVF</sequence>
<dbReference type="Proteomes" id="UP000636800">
    <property type="component" value="Unassembled WGS sequence"/>
</dbReference>
<evidence type="ECO:0000313" key="1">
    <source>
        <dbReference type="EMBL" id="KAG0451817.1"/>
    </source>
</evidence>
<gene>
    <name evidence="1" type="ORF">HPP92_026270</name>
</gene>
<name>A0A835PHN6_VANPL</name>
<accession>A0A835PHN6</accession>
<keyword evidence="2" id="KW-1185">Reference proteome</keyword>
<evidence type="ECO:0000313" key="2">
    <source>
        <dbReference type="Proteomes" id="UP000636800"/>
    </source>
</evidence>